<name>A0A6B8W8B4_9CORY</name>
<protein>
    <submittedName>
        <fullName evidence="3">D-alanyl-D-alanine-carboxypeptidase/endopeptidase AmpH</fullName>
        <ecNumber evidence="3">3.4.-.-</ecNumber>
    </submittedName>
</protein>
<accession>A0A6B8W8B4</accession>
<dbReference type="AlphaFoldDB" id="A0A6B8W8B4"/>
<dbReference type="EC" id="3.4.-.-" evidence="3"/>
<keyword evidence="1" id="KW-0472">Membrane</keyword>
<feature type="transmembrane region" description="Helical" evidence="1">
    <location>
        <begin position="6"/>
        <end position="24"/>
    </location>
</feature>
<keyword evidence="3" id="KW-0645">Protease</keyword>
<organism evidence="3 4">
    <name type="scientific">Corynebacterium occultum</name>
    <dbReference type="NCBI Taxonomy" id="2675219"/>
    <lineage>
        <taxon>Bacteria</taxon>
        <taxon>Bacillati</taxon>
        <taxon>Actinomycetota</taxon>
        <taxon>Actinomycetes</taxon>
        <taxon>Mycobacteriales</taxon>
        <taxon>Corynebacteriaceae</taxon>
        <taxon>Corynebacterium</taxon>
    </lineage>
</organism>
<reference evidence="3 4" key="1">
    <citation type="submission" date="2019-11" db="EMBL/GenBank/DDBJ databases">
        <title>Complete genome sequence of Corynebacterium kalinowskii 1959, a novel Corynebacterium species isolated from soil of a small paddock in Vilsendorf, Germany.</title>
        <authorList>
            <person name="Schaffert L."/>
            <person name="Ruwe M."/>
            <person name="Milse J."/>
            <person name="Hanuschka K."/>
            <person name="Ortseifen V."/>
            <person name="Droste J."/>
            <person name="Brandt D."/>
            <person name="Schlueter L."/>
            <person name="Kutter Y."/>
            <person name="Vinke S."/>
            <person name="Viehoefer P."/>
            <person name="Jacob L."/>
            <person name="Luebke N.-C."/>
            <person name="Schulte-Berndt E."/>
            <person name="Hain C."/>
            <person name="Linder M."/>
            <person name="Schmidt P."/>
            <person name="Wollenschlaeger L."/>
            <person name="Luttermann T."/>
            <person name="Thieme E."/>
            <person name="Hassa J."/>
            <person name="Haak M."/>
            <person name="Wittchen M."/>
            <person name="Mentz A."/>
            <person name="Persicke M."/>
            <person name="Busche T."/>
            <person name="Ruckert C."/>
        </authorList>
    </citation>
    <scope>NUCLEOTIDE SEQUENCE [LARGE SCALE GENOMIC DNA]</scope>
    <source>
        <strain evidence="3 4">2039</strain>
    </source>
</reference>
<feature type="domain" description="Beta-lactamase-related" evidence="2">
    <location>
        <begin position="71"/>
        <end position="268"/>
    </location>
</feature>
<keyword evidence="4" id="KW-1185">Reference proteome</keyword>
<sequence length="327" mass="34444">MKTSHLITSGAVGVAVLIAALILGPRPVSVSDEHIGDPELAALLAENAPAGSQNLSAFQIRDGDATFAGLGAGAGTEFEIGSVTKIFTAQLLHQAIEAGELTPDTTVSEIIDTGASPISEVTLLELAEHTSGLPRLAGVNLWDNAKYLAFGTSPYEGITAEDILNLARDASLASRGKYEYSNFGVSLLGHLLAQNAGTTYEELLRSTLLEPLGMGDTTLHAGEESPLGFNSRGRTMAAWDDEGYAPAGGLRSTAADMEIFAQYLLDQGIPEFTWVHDDPNTIWHNGGTGGFSSMLLLDPENNSAAYVVTSTTARVDDLGRALLEELR</sequence>
<dbReference type="PANTHER" id="PTHR46825:SF9">
    <property type="entry name" value="BETA-LACTAMASE-RELATED DOMAIN-CONTAINING PROTEIN"/>
    <property type="match status" value="1"/>
</dbReference>
<dbReference type="Pfam" id="PF00144">
    <property type="entry name" value="Beta-lactamase"/>
    <property type="match status" value="1"/>
</dbReference>
<dbReference type="SUPFAM" id="SSF56601">
    <property type="entry name" value="beta-lactamase/transpeptidase-like"/>
    <property type="match status" value="1"/>
</dbReference>
<evidence type="ECO:0000256" key="1">
    <source>
        <dbReference type="SAM" id="Phobius"/>
    </source>
</evidence>
<gene>
    <name evidence="3" type="primary">ampH</name>
    <name evidence="3" type="ORF">COCCU_05910</name>
</gene>
<dbReference type="Gene3D" id="3.40.710.10">
    <property type="entry name" value="DD-peptidase/beta-lactamase superfamily"/>
    <property type="match status" value="1"/>
</dbReference>
<dbReference type="InterPro" id="IPR001466">
    <property type="entry name" value="Beta-lactam-related"/>
</dbReference>
<keyword evidence="3" id="KW-0378">Hydrolase</keyword>
<evidence type="ECO:0000313" key="4">
    <source>
        <dbReference type="Proteomes" id="UP000424462"/>
    </source>
</evidence>
<proteinExistence type="predicted"/>
<dbReference type="GO" id="GO:0004180">
    <property type="term" value="F:carboxypeptidase activity"/>
    <property type="evidence" value="ECO:0007669"/>
    <property type="project" value="UniProtKB-KW"/>
</dbReference>
<dbReference type="InterPro" id="IPR050491">
    <property type="entry name" value="AmpC-like"/>
</dbReference>
<evidence type="ECO:0000259" key="2">
    <source>
        <dbReference type="Pfam" id="PF00144"/>
    </source>
</evidence>
<keyword evidence="1" id="KW-0812">Transmembrane</keyword>
<dbReference type="Proteomes" id="UP000424462">
    <property type="component" value="Chromosome"/>
</dbReference>
<evidence type="ECO:0000313" key="3">
    <source>
        <dbReference type="EMBL" id="QGU07126.1"/>
    </source>
</evidence>
<keyword evidence="3" id="KW-0121">Carboxypeptidase</keyword>
<dbReference type="KEGG" id="cok:COCCU_05910"/>
<dbReference type="EMBL" id="CP046455">
    <property type="protein sequence ID" value="QGU07126.1"/>
    <property type="molecule type" value="Genomic_DNA"/>
</dbReference>
<dbReference type="InterPro" id="IPR012338">
    <property type="entry name" value="Beta-lactam/transpept-like"/>
</dbReference>
<dbReference type="RefSeq" id="WP_231598884.1">
    <property type="nucleotide sequence ID" value="NZ_CP046455.1"/>
</dbReference>
<keyword evidence="1" id="KW-1133">Transmembrane helix</keyword>
<dbReference type="PANTHER" id="PTHR46825">
    <property type="entry name" value="D-ALANYL-D-ALANINE-CARBOXYPEPTIDASE/ENDOPEPTIDASE AMPH"/>
    <property type="match status" value="1"/>
</dbReference>